<dbReference type="Gene3D" id="3.40.50.620">
    <property type="entry name" value="HUPs"/>
    <property type="match status" value="1"/>
</dbReference>
<evidence type="ECO:0000256" key="5">
    <source>
        <dbReference type="ARBA" id="ARBA00022840"/>
    </source>
</evidence>
<dbReference type="Proteomes" id="UP001059546">
    <property type="component" value="Chromosome IX"/>
</dbReference>
<dbReference type="InterPro" id="IPR017932">
    <property type="entry name" value="GATase_2_dom"/>
</dbReference>
<sequence>MCGILCVISESSVDQETREKAYQRSRLQRHRGPDETGIAEFEKGIIVQERLALIGIDTGKQPFVRKTGEVLAANCEIYNWKELCNMISSLNGSVFRPRSDAEVILELYAHYGEKCVEYLEGMFGFVIYDKSKEVFLIARDRFGIIPLYIGYDTSGRLWAASEMKCLVGVCNEIELFEAGTYMYGKVKDYTRNEYYKPEWCLTVPTGDVLIDEFRQQLRFEVEQHLPDGEKVALLLSGDPNSSIIAGITQKLLQEGGRSLRTYIIGVEGSPDLEYGRKIAEHIGSEHVEVLLNANEGIYAIREVIWYLETYDVDTIRSGIPMYLLARRIKKDGFKAILSGEGADKIFGECLYSHSAPSSSELHWETVRRIMSISYVDCLRTNKSMLAWGVEARVPLLSSRFIDYVMGIKPEIRAKPISLDDSGRIWEENLLQKAFCDTVLPSSIVWKQNKQFSCGRRGNWIDKLKEETSKRVSDEEFFMSGEIYEHNTPNTKEEFYYRKLYSEMFGESGVKTVQTSVPKVDWKHNNDSSEQAQKEHVSTTSSGLNYSR</sequence>
<feature type="binding site" evidence="12">
    <location>
        <position position="264"/>
    </location>
    <ligand>
        <name>ATP</name>
        <dbReference type="ChEBI" id="CHEBI:30616"/>
    </ligand>
</feature>
<evidence type="ECO:0000256" key="12">
    <source>
        <dbReference type="PIRSR" id="PIRSR001589-2"/>
    </source>
</evidence>
<feature type="domain" description="Glutamine amidotransferase type-2" evidence="15">
    <location>
        <begin position="2"/>
        <end position="187"/>
    </location>
</feature>
<evidence type="ECO:0000313" key="17">
    <source>
        <dbReference type="Proteomes" id="UP001059546"/>
    </source>
</evidence>
<dbReference type="SUPFAM" id="SSF56235">
    <property type="entry name" value="N-terminal nucleophile aminohydrolases (Ntn hydrolases)"/>
    <property type="match status" value="1"/>
</dbReference>
<evidence type="ECO:0000256" key="10">
    <source>
        <dbReference type="PIRNR" id="PIRNR001589"/>
    </source>
</evidence>
<feature type="binding site" evidence="12">
    <location>
        <begin position="338"/>
        <end position="339"/>
    </location>
    <ligand>
        <name>ATP</name>
        <dbReference type="ChEBI" id="CHEBI:30616"/>
    </ligand>
</feature>
<evidence type="ECO:0000256" key="6">
    <source>
        <dbReference type="ARBA" id="ARBA00022888"/>
    </source>
</evidence>
<dbReference type="PANTHER" id="PTHR11772">
    <property type="entry name" value="ASPARAGINE SYNTHETASE"/>
    <property type="match status" value="1"/>
</dbReference>
<feature type="compositionally biased region" description="Basic and acidic residues" evidence="14">
    <location>
        <begin position="520"/>
        <end position="536"/>
    </location>
</feature>
<dbReference type="Pfam" id="PF13537">
    <property type="entry name" value="GATase_7"/>
    <property type="match status" value="1"/>
</dbReference>
<dbReference type="GO" id="GO:0004066">
    <property type="term" value="F:asparagine synthase (glutamine-hydrolyzing) activity"/>
    <property type="evidence" value="ECO:0007669"/>
    <property type="project" value="UniProtKB-EC"/>
</dbReference>
<dbReference type="PROSITE" id="PS51278">
    <property type="entry name" value="GATASE_TYPE_2"/>
    <property type="match status" value="1"/>
</dbReference>
<evidence type="ECO:0000256" key="3">
    <source>
        <dbReference type="ARBA" id="ARBA00022605"/>
    </source>
</evidence>
<dbReference type="GO" id="GO:0005829">
    <property type="term" value="C:cytosol"/>
    <property type="evidence" value="ECO:0007669"/>
    <property type="project" value="TreeGrafter"/>
</dbReference>
<dbReference type="InterPro" id="IPR014729">
    <property type="entry name" value="Rossmann-like_a/b/a_fold"/>
</dbReference>
<dbReference type="InterPro" id="IPR050795">
    <property type="entry name" value="Asn_Synthetase"/>
</dbReference>
<keyword evidence="5 10" id="KW-0067">ATP-binding</keyword>
<dbReference type="GO" id="GO:0005524">
    <property type="term" value="F:ATP binding"/>
    <property type="evidence" value="ECO:0007669"/>
    <property type="project" value="UniProtKB-KW"/>
</dbReference>
<reference evidence="16" key="1">
    <citation type="submission" date="2021-05" db="EMBL/GenBank/DDBJ databases">
        <title>Encephalitozoon hellem ATCC 50604 Complete Genome.</title>
        <authorList>
            <person name="Mascarenhas dos Santos A.C."/>
            <person name="Julian A.T."/>
            <person name="Pombert J.-F."/>
        </authorList>
    </citation>
    <scope>NUCLEOTIDE SEQUENCE</scope>
    <source>
        <strain evidence="16">ATCC 50604</strain>
    </source>
</reference>
<dbReference type="EMBL" id="CP075155">
    <property type="protein sequence ID" value="UTX43908.1"/>
    <property type="molecule type" value="Genomic_DNA"/>
</dbReference>
<evidence type="ECO:0000256" key="13">
    <source>
        <dbReference type="PIRSR" id="PIRSR001589-3"/>
    </source>
</evidence>
<dbReference type="PANTHER" id="PTHR11772:SF2">
    <property type="entry name" value="ASPARAGINE SYNTHETASE [GLUTAMINE-HYDROLYZING]"/>
    <property type="match status" value="1"/>
</dbReference>
<dbReference type="NCBIfam" id="NF006949">
    <property type="entry name" value="PRK09431.1"/>
    <property type="match status" value="1"/>
</dbReference>
<keyword evidence="3 11" id="KW-0028">Amino-acid biosynthesis</keyword>
<dbReference type="InterPro" id="IPR029055">
    <property type="entry name" value="Ntn_hydrolases_N"/>
</dbReference>
<evidence type="ECO:0000256" key="11">
    <source>
        <dbReference type="PIRSR" id="PIRSR001589-1"/>
    </source>
</evidence>
<evidence type="ECO:0000256" key="2">
    <source>
        <dbReference type="ARBA" id="ARBA00022598"/>
    </source>
</evidence>
<evidence type="ECO:0000259" key="15">
    <source>
        <dbReference type="PROSITE" id="PS51278"/>
    </source>
</evidence>
<evidence type="ECO:0000256" key="7">
    <source>
        <dbReference type="ARBA" id="ARBA00022962"/>
    </source>
</evidence>
<protein>
    <recommendedName>
        <fullName evidence="1">asparagine synthase (glutamine-hydrolyzing)</fullName>
        <ecNumber evidence="1">6.3.5.4</ecNumber>
    </recommendedName>
</protein>
<evidence type="ECO:0000256" key="8">
    <source>
        <dbReference type="ARBA" id="ARBA00029440"/>
    </source>
</evidence>
<comment type="pathway">
    <text evidence="8">Amino-acid biosynthesis.</text>
</comment>
<evidence type="ECO:0000313" key="16">
    <source>
        <dbReference type="EMBL" id="UTX43908.1"/>
    </source>
</evidence>
<gene>
    <name evidence="16" type="ORF">GPU96_09g16880</name>
</gene>
<dbReference type="GO" id="GO:0006529">
    <property type="term" value="P:asparagine biosynthetic process"/>
    <property type="evidence" value="ECO:0007669"/>
    <property type="project" value="UniProtKB-KW"/>
</dbReference>
<feature type="compositionally biased region" description="Polar residues" evidence="14">
    <location>
        <begin position="537"/>
        <end position="547"/>
    </location>
</feature>
<dbReference type="Gene3D" id="3.60.20.10">
    <property type="entry name" value="Glutamine Phosphoribosylpyrophosphate, subunit 1, domain 1"/>
    <property type="match status" value="1"/>
</dbReference>
<evidence type="ECO:0000256" key="9">
    <source>
        <dbReference type="ARBA" id="ARBA00048741"/>
    </source>
</evidence>
<comment type="catalytic activity">
    <reaction evidence="9">
        <text>L-aspartate + L-glutamine + ATP + H2O = L-asparagine + L-glutamate + AMP + diphosphate + H(+)</text>
        <dbReference type="Rhea" id="RHEA:12228"/>
        <dbReference type="ChEBI" id="CHEBI:15377"/>
        <dbReference type="ChEBI" id="CHEBI:15378"/>
        <dbReference type="ChEBI" id="CHEBI:29985"/>
        <dbReference type="ChEBI" id="CHEBI:29991"/>
        <dbReference type="ChEBI" id="CHEBI:30616"/>
        <dbReference type="ChEBI" id="CHEBI:33019"/>
        <dbReference type="ChEBI" id="CHEBI:58048"/>
        <dbReference type="ChEBI" id="CHEBI:58359"/>
        <dbReference type="ChEBI" id="CHEBI:456215"/>
        <dbReference type="EC" id="6.3.5.4"/>
    </reaction>
</comment>
<feature type="region of interest" description="Disordered" evidence="14">
    <location>
        <begin position="520"/>
        <end position="547"/>
    </location>
</feature>
<dbReference type="CDD" id="cd00712">
    <property type="entry name" value="AsnB"/>
    <property type="match status" value="1"/>
</dbReference>
<feature type="binding site" evidence="12">
    <location>
        <position position="100"/>
    </location>
    <ligand>
        <name>L-glutamine</name>
        <dbReference type="ChEBI" id="CHEBI:58359"/>
    </ligand>
</feature>
<accession>A0A9Q9CDL0</accession>
<organism evidence="16 17">
    <name type="scientific">Encephalitozoon hellem</name>
    <name type="common">Microsporidian parasite</name>
    <dbReference type="NCBI Taxonomy" id="27973"/>
    <lineage>
        <taxon>Eukaryota</taxon>
        <taxon>Fungi</taxon>
        <taxon>Fungi incertae sedis</taxon>
        <taxon>Microsporidia</taxon>
        <taxon>Unikaryonidae</taxon>
        <taxon>Encephalitozoon</taxon>
    </lineage>
</organism>
<feature type="binding site" evidence="12">
    <location>
        <position position="234"/>
    </location>
    <ligand>
        <name>ATP</name>
        <dbReference type="ChEBI" id="CHEBI:30616"/>
    </ligand>
</feature>
<dbReference type="Pfam" id="PF00733">
    <property type="entry name" value="Asn_synthase"/>
    <property type="match status" value="2"/>
</dbReference>
<dbReference type="AlphaFoldDB" id="A0A9Q9CDL0"/>
<dbReference type="PIRSF" id="PIRSF001589">
    <property type="entry name" value="Asn_synthetase_glu-h"/>
    <property type="match status" value="1"/>
</dbReference>
<feature type="active site" description="For GATase activity" evidence="11">
    <location>
        <position position="2"/>
    </location>
</feature>
<keyword evidence="4 10" id="KW-0547">Nucleotide-binding</keyword>
<proteinExistence type="predicted"/>
<dbReference type="SUPFAM" id="SSF52402">
    <property type="entry name" value="Adenine nucleotide alpha hydrolases-like"/>
    <property type="match status" value="1"/>
</dbReference>
<evidence type="ECO:0000256" key="1">
    <source>
        <dbReference type="ARBA" id="ARBA00012737"/>
    </source>
</evidence>
<dbReference type="InterPro" id="IPR033738">
    <property type="entry name" value="AsnB_N"/>
</dbReference>
<name>A0A9Q9CDL0_ENCHE</name>
<dbReference type="InterPro" id="IPR006426">
    <property type="entry name" value="Asn_synth_AEB"/>
</dbReference>
<evidence type="ECO:0000256" key="4">
    <source>
        <dbReference type="ARBA" id="ARBA00022741"/>
    </source>
</evidence>
<feature type="site" description="Important for beta-aspartyl-AMP intermediate formation" evidence="13">
    <location>
        <position position="340"/>
    </location>
</feature>
<dbReference type="InterPro" id="IPR001962">
    <property type="entry name" value="Asn_synthase"/>
</dbReference>
<keyword evidence="2" id="KW-0436">Ligase</keyword>
<dbReference type="CDD" id="cd01991">
    <property type="entry name" value="Asn_synthase_B_C"/>
    <property type="match status" value="1"/>
</dbReference>
<keyword evidence="6 11" id="KW-0061">Asparagine biosynthesis</keyword>
<keyword evidence="7 11" id="KW-0315">Glutamine amidotransferase</keyword>
<evidence type="ECO:0000256" key="14">
    <source>
        <dbReference type="SAM" id="MobiDB-lite"/>
    </source>
</evidence>
<dbReference type="EC" id="6.3.5.4" evidence="1"/>